<dbReference type="InterPro" id="IPR027417">
    <property type="entry name" value="P-loop_NTPase"/>
</dbReference>
<sequence length="167" mass="19079">MKDLIILAGAPGSGKSTIGELLRESEGYPLIDFGWLRQGHLNNLWSNASPEEEDMAWENLIFIIKNYWRHGYKNIIVTDLEEERVPILTGAFKEKSYIIASLVVNDDKELTKRVLGVRDSGFKNVEAALQWNKELKSRPARLNEYKIDNTHNDPVKTTKEILVLLAK</sequence>
<dbReference type="EMBL" id="MFEY01000003">
    <property type="protein sequence ID" value="OGE90837.1"/>
    <property type="molecule type" value="Genomic_DNA"/>
</dbReference>
<proteinExistence type="predicted"/>
<reference evidence="1 2" key="1">
    <citation type="journal article" date="2016" name="Nat. Commun.">
        <title>Thousands of microbial genomes shed light on interconnected biogeochemical processes in an aquifer system.</title>
        <authorList>
            <person name="Anantharaman K."/>
            <person name="Brown C.T."/>
            <person name="Hug L.A."/>
            <person name="Sharon I."/>
            <person name="Castelle C.J."/>
            <person name="Probst A.J."/>
            <person name="Thomas B.C."/>
            <person name="Singh A."/>
            <person name="Wilkins M.J."/>
            <person name="Karaoz U."/>
            <person name="Brodie E.L."/>
            <person name="Williams K.H."/>
            <person name="Hubbard S.S."/>
            <person name="Banfield J.F."/>
        </authorList>
    </citation>
    <scope>NUCLEOTIDE SEQUENCE [LARGE SCALE GENOMIC DNA]</scope>
</reference>
<accession>A0A1F5PLT6</accession>
<dbReference type="Proteomes" id="UP000177682">
    <property type="component" value="Unassembled WGS sequence"/>
</dbReference>
<dbReference type="Pfam" id="PF13238">
    <property type="entry name" value="AAA_18"/>
    <property type="match status" value="1"/>
</dbReference>
<dbReference type="Gene3D" id="3.40.50.300">
    <property type="entry name" value="P-loop containing nucleotide triphosphate hydrolases"/>
    <property type="match status" value="1"/>
</dbReference>
<gene>
    <name evidence="1" type="ORF">A3E29_01555</name>
</gene>
<name>A0A1F5PLT6_9BACT</name>
<organism evidence="1 2">
    <name type="scientific">Candidatus Doudnabacteria bacterium RIFCSPHIGHO2_12_FULL_48_16</name>
    <dbReference type="NCBI Taxonomy" id="1817838"/>
    <lineage>
        <taxon>Bacteria</taxon>
        <taxon>Candidatus Doudnaibacteriota</taxon>
    </lineage>
</organism>
<comment type="caution">
    <text evidence="1">The sequence shown here is derived from an EMBL/GenBank/DDBJ whole genome shotgun (WGS) entry which is preliminary data.</text>
</comment>
<evidence type="ECO:0000313" key="2">
    <source>
        <dbReference type="Proteomes" id="UP000177682"/>
    </source>
</evidence>
<evidence type="ECO:0000313" key="1">
    <source>
        <dbReference type="EMBL" id="OGE90837.1"/>
    </source>
</evidence>
<dbReference type="SUPFAM" id="SSF52540">
    <property type="entry name" value="P-loop containing nucleoside triphosphate hydrolases"/>
    <property type="match status" value="1"/>
</dbReference>
<protein>
    <submittedName>
        <fullName evidence="1">Uncharacterized protein</fullName>
    </submittedName>
</protein>
<dbReference type="AlphaFoldDB" id="A0A1F5PLT6"/>